<dbReference type="OrthoDB" id="2441720at2759"/>
<dbReference type="InterPro" id="IPR032567">
    <property type="entry name" value="RTL1-rel"/>
</dbReference>
<accession>A0A9N9PJC6</accession>
<feature type="non-terminal residue" evidence="1">
    <location>
        <position position="1"/>
    </location>
</feature>
<reference evidence="1" key="1">
    <citation type="submission" date="2021-06" db="EMBL/GenBank/DDBJ databases">
        <authorList>
            <person name="Kallberg Y."/>
            <person name="Tangrot J."/>
            <person name="Rosling A."/>
        </authorList>
    </citation>
    <scope>NUCLEOTIDE SEQUENCE</scope>
    <source>
        <strain evidence="1">FL966</strain>
    </source>
</reference>
<evidence type="ECO:0000313" key="2">
    <source>
        <dbReference type="Proteomes" id="UP000789759"/>
    </source>
</evidence>
<dbReference type="Pfam" id="PF08284">
    <property type="entry name" value="RVP_2"/>
    <property type="match status" value="1"/>
</dbReference>
<sequence>MTVQEYASRFQNILGQIDEMHEANKVMYLMKGLKRATKAEVNYRAPENLDDAYPGKDSRTLVQNNWKYSKPGGSYSSQSKGQAPTLMELDRVESENLVKFRPIKEKNKGSHVAKECQSKAQTYNEINKIENAEPKVAETTNVEKNEEHERPNRESLLKVEGEIQGKKALILIDSGVFKDFINLNFVEKSQLEMDEKEVDTTTVELADGSLCKSRGNMTDVAVEFQGYKEKRKTMEVIPLQKYDMILGKPWLYDRNPHIDWRYNKMKIKRRQCTFIIKASEQNDTKA</sequence>
<gene>
    <name evidence="1" type="ORF">CPELLU_LOCUS19799</name>
</gene>
<evidence type="ECO:0000313" key="1">
    <source>
        <dbReference type="EMBL" id="CAG8822217.1"/>
    </source>
</evidence>
<organism evidence="1 2">
    <name type="scientific">Cetraspora pellucida</name>
    <dbReference type="NCBI Taxonomy" id="1433469"/>
    <lineage>
        <taxon>Eukaryota</taxon>
        <taxon>Fungi</taxon>
        <taxon>Fungi incertae sedis</taxon>
        <taxon>Mucoromycota</taxon>
        <taxon>Glomeromycotina</taxon>
        <taxon>Glomeromycetes</taxon>
        <taxon>Diversisporales</taxon>
        <taxon>Gigasporaceae</taxon>
        <taxon>Cetraspora</taxon>
    </lineage>
</organism>
<keyword evidence="2" id="KW-1185">Reference proteome</keyword>
<dbReference type="Gene3D" id="2.40.70.10">
    <property type="entry name" value="Acid Proteases"/>
    <property type="match status" value="1"/>
</dbReference>
<dbReference type="PANTHER" id="PTHR15503:SF22">
    <property type="entry name" value="TRANSPOSON TY3-I GAG POLYPROTEIN"/>
    <property type="match status" value="1"/>
</dbReference>
<name>A0A9N9PJC6_9GLOM</name>
<proteinExistence type="predicted"/>
<dbReference type="InterPro" id="IPR021109">
    <property type="entry name" value="Peptidase_aspartic_dom_sf"/>
</dbReference>
<protein>
    <submittedName>
        <fullName evidence="1">24487_t:CDS:1</fullName>
    </submittedName>
</protein>
<dbReference type="EMBL" id="CAJVQA010051402">
    <property type="protein sequence ID" value="CAG8822217.1"/>
    <property type="molecule type" value="Genomic_DNA"/>
</dbReference>
<dbReference type="Proteomes" id="UP000789759">
    <property type="component" value="Unassembled WGS sequence"/>
</dbReference>
<dbReference type="CDD" id="cd00303">
    <property type="entry name" value="retropepsin_like"/>
    <property type="match status" value="1"/>
</dbReference>
<comment type="caution">
    <text evidence="1">The sequence shown here is derived from an EMBL/GenBank/DDBJ whole genome shotgun (WGS) entry which is preliminary data.</text>
</comment>
<dbReference type="PANTHER" id="PTHR15503">
    <property type="entry name" value="LDOC1 RELATED"/>
    <property type="match status" value="1"/>
</dbReference>
<dbReference type="AlphaFoldDB" id="A0A9N9PJC6"/>